<dbReference type="SUPFAM" id="SSF54001">
    <property type="entry name" value="Cysteine proteinases"/>
    <property type="match status" value="1"/>
</dbReference>
<evidence type="ECO:0000259" key="5">
    <source>
        <dbReference type="PROSITE" id="PS51781"/>
    </source>
</evidence>
<dbReference type="PROSITE" id="PS51935">
    <property type="entry name" value="NLPC_P60"/>
    <property type="match status" value="1"/>
</dbReference>
<organism evidence="7 8">
    <name type="scientific">Anaerococcus octavius</name>
    <dbReference type="NCBI Taxonomy" id="54007"/>
    <lineage>
        <taxon>Bacteria</taxon>
        <taxon>Bacillati</taxon>
        <taxon>Bacillota</taxon>
        <taxon>Tissierellia</taxon>
        <taxon>Tissierellales</taxon>
        <taxon>Peptoniphilaceae</taxon>
        <taxon>Anaerococcus</taxon>
    </lineage>
</organism>
<evidence type="ECO:0000313" key="8">
    <source>
        <dbReference type="Proteomes" id="UP000234335"/>
    </source>
</evidence>
<evidence type="ECO:0000259" key="6">
    <source>
        <dbReference type="PROSITE" id="PS51935"/>
    </source>
</evidence>
<dbReference type="RefSeq" id="WP_101539396.1">
    <property type="nucleotide sequence ID" value="NZ_PKGS01000001.1"/>
</dbReference>
<evidence type="ECO:0000256" key="3">
    <source>
        <dbReference type="ARBA" id="ARBA00022801"/>
    </source>
</evidence>
<keyword evidence="2" id="KW-0645">Protease</keyword>
<evidence type="ECO:0000256" key="2">
    <source>
        <dbReference type="ARBA" id="ARBA00022670"/>
    </source>
</evidence>
<dbReference type="InterPro" id="IPR038765">
    <property type="entry name" value="Papain-like_cys_pep_sf"/>
</dbReference>
<dbReference type="InterPro" id="IPR003646">
    <property type="entry name" value="SH3-like_bac-type"/>
</dbReference>
<keyword evidence="4" id="KW-0788">Thiol protease</keyword>
<keyword evidence="8" id="KW-1185">Reference proteome</keyword>
<dbReference type="InterPro" id="IPR000064">
    <property type="entry name" value="NLP_P60_dom"/>
</dbReference>
<dbReference type="Pfam" id="PF08239">
    <property type="entry name" value="SH3_3"/>
    <property type="match status" value="1"/>
</dbReference>
<dbReference type="GO" id="GO:0006508">
    <property type="term" value="P:proteolysis"/>
    <property type="evidence" value="ECO:0007669"/>
    <property type="project" value="UniProtKB-KW"/>
</dbReference>
<feature type="domain" description="NlpC/P60" evidence="6">
    <location>
        <begin position="305"/>
        <end position="423"/>
    </location>
</feature>
<comment type="caution">
    <text evidence="7">The sequence shown here is derived from an EMBL/GenBank/DDBJ whole genome shotgun (WGS) entry which is preliminary data.</text>
</comment>
<dbReference type="Gene3D" id="3.90.1720.10">
    <property type="entry name" value="endopeptidase domain like (from Nostoc punctiforme)"/>
    <property type="match status" value="1"/>
</dbReference>
<sequence>MAKRFQKAFITSLLISHLFINPVNSYADSIILNKNTTDGVNVRVKEDVNSDILGGIEDFTPYEIKSESKDWYEIEFEGKKGYVAKRWFYKLNHTSLLAESNLKEKPDSDSKNLTDNKLQEKTKLTILGFEPDSDFVKVSYNEDFKDNKKLNTIDLEKLENNNLLYDLADENSSSKVKTVTLEDDQKQSPSVVTLHEAPDTVALDQNRQSDKDVEKESENNGIKEGYVKLKDLAISKKDKKDLENFTKFYNDMNNYIKDQLEKEEAAKNAVREITEISYITTTQTTNQAITSKENSDTVMLPVTGSQTGSELYKWATQYLGNPYVWGGIDPVHGIDCSGFTMQAYRQIGINLPHFAQSQQRYGVEVPLGQERAGDLVFFGTSLNNITHVGMADGNGNMIHASSPRTGIIIGPIRNPISIKRIVQ</sequence>
<comment type="similarity">
    <text evidence="1">Belongs to the peptidase C40 family.</text>
</comment>
<evidence type="ECO:0000256" key="4">
    <source>
        <dbReference type="ARBA" id="ARBA00022807"/>
    </source>
</evidence>
<protein>
    <submittedName>
        <fullName evidence="7">Uncharacterized protein</fullName>
    </submittedName>
</protein>
<feature type="domain" description="SH3b" evidence="5">
    <location>
        <begin position="27"/>
        <end position="92"/>
    </location>
</feature>
<keyword evidence="3" id="KW-0378">Hydrolase</keyword>
<proteinExistence type="inferred from homology"/>
<dbReference type="EMBL" id="PKGS01000001">
    <property type="protein sequence ID" value="PKZ17227.1"/>
    <property type="molecule type" value="Genomic_DNA"/>
</dbReference>
<accession>A0A2I1MAT4</accession>
<dbReference type="Pfam" id="PF00877">
    <property type="entry name" value="NLPC_P60"/>
    <property type="match status" value="1"/>
</dbReference>
<dbReference type="GO" id="GO:0008234">
    <property type="term" value="F:cysteine-type peptidase activity"/>
    <property type="evidence" value="ECO:0007669"/>
    <property type="project" value="UniProtKB-KW"/>
</dbReference>
<dbReference type="PANTHER" id="PTHR47053">
    <property type="entry name" value="MUREIN DD-ENDOPEPTIDASE MEPH-RELATED"/>
    <property type="match status" value="1"/>
</dbReference>
<dbReference type="PANTHER" id="PTHR47053:SF1">
    <property type="entry name" value="MUREIN DD-ENDOPEPTIDASE MEPH-RELATED"/>
    <property type="match status" value="1"/>
</dbReference>
<dbReference type="Gene3D" id="2.30.30.40">
    <property type="entry name" value="SH3 Domains"/>
    <property type="match status" value="1"/>
</dbReference>
<dbReference type="Proteomes" id="UP000234335">
    <property type="component" value="Unassembled WGS sequence"/>
</dbReference>
<name>A0A2I1MAT4_9FIRM</name>
<evidence type="ECO:0000256" key="1">
    <source>
        <dbReference type="ARBA" id="ARBA00007074"/>
    </source>
</evidence>
<gene>
    <name evidence="7" type="ORF">CYJ34_00535</name>
</gene>
<dbReference type="PROSITE" id="PS51781">
    <property type="entry name" value="SH3B"/>
    <property type="match status" value="1"/>
</dbReference>
<reference evidence="7 8" key="1">
    <citation type="submission" date="2017-12" db="EMBL/GenBank/DDBJ databases">
        <title>Phylogenetic diversity of female urinary microbiome.</title>
        <authorList>
            <person name="Thomas-White K."/>
            <person name="Wolfe A.J."/>
        </authorList>
    </citation>
    <scope>NUCLEOTIDE SEQUENCE [LARGE SCALE GENOMIC DNA]</scope>
    <source>
        <strain evidence="7 8">UMB0119</strain>
    </source>
</reference>
<dbReference type="AlphaFoldDB" id="A0A2I1MAT4"/>
<dbReference type="InterPro" id="IPR051202">
    <property type="entry name" value="Peptidase_C40"/>
</dbReference>
<evidence type="ECO:0000313" key="7">
    <source>
        <dbReference type="EMBL" id="PKZ17227.1"/>
    </source>
</evidence>